<organism evidence="1 2">
    <name type="scientific">Pseudomonas fluorescens</name>
    <dbReference type="NCBI Taxonomy" id="294"/>
    <lineage>
        <taxon>Bacteria</taxon>
        <taxon>Pseudomonadati</taxon>
        <taxon>Pseudomonadota</taxon>
        <taxon>Gammaproteobacteria</taxon>
        <taxon>Pseudomonadales</taxon>
        <taxon>Pseudomonadaceae</taxon>
        <taxon>Pseudomonas</taxon>
    </lineage>
</organism>
<dbReference type="EMBL" id="CP015225">
    <property type="protein sequence ID" value="AMZ72840.1"/>
    <property type="molecule type" value="Genomic_DNA"/>
</dbReference>
<evidence type="ECO:0000313" key="2">
    <source>
        <dbReference type="Proteomes" id="UP000076083"/>
    </source>
</evidence>
<dbReference type="RefSeq" id="WP_063323120.1">
    <property type="nucleotide sequence ID" value="NZ_CP015225.1"/>
</dbReference>
<gene>
    <name evidence="1" type="ORF">TK06_17660</name>
</gene>
<reference evidence="2" key="1">
    <citation type="submission" date="2016-04" db="EMBL/GenBank/DDBJ databases">
        <authorList>
            <person name="Ray J."/>
            <person name="Price M."/>
            <person name="Deutschbauer A."/>
        </authorList>
    </citation>
    <scope>NUCLEOTIDE SEQUENCE [LARGE SCALE GENOMIC DNA]</scope>
    <source>
        <strain evidence="2">FW300-N2E2</strain>
    </source>
</reference>
<reference evidence="1 2" key="2">
    <citation type="journal article" date="2018" name="Nature">
        <title>Mutant phenotypes for thousands of bacterial genes of unknown function.</title>
        <authorList>
            <person name="Price M.N."/>
            <person name="Wetmore K.M."/>
            <person name="Waters R.J."/>
            <person name="Callaghan M."/>
            <person name="Ray J."/>
            <person name="Liu H."/>
            <person name="Kuehl J.V."/>
            <person name="Melnyk R.A."/>
            <person name="Lamson J.S."/>
            <person name="Suh Y."/>
            <person name="Carlson H.K."/>
            <person name="Esquivel Z."/>
            <person name="Sadeeshkumar H."/>
            <person name="Chakraborty R."/>
            <person name="Zane G.M."/>
            <person name="Rubin B.E."/>
            <person name="Wall J.D."/>
            <person name="Visel A."/>
            <person name="Bristow J."/>
            <person name="Blow M.J."/>
            <person name="Arkin A.P."/>
            <person name="Deutschbauer A.M."/>
        </authorList>
    </citation>
    <scope>NUCLEOTIDE SEQUENCE [LARGE SCALE GENOMIC DNA]</scope>
    <source>
        <strain evidence="1 2">FW300-N2E2</strain>
    </source>
</reference>
<sequence>MNNGYSVFINAGAVVIVSPDMAGQEKSDVLDSVLFAQLVANKKYPAYTQAQIWYDEYRDVLKNGWLQKTAAWDNFTLDEQSNFNAAHWLGRRLGEYVDPTVADEVTRLLNRVAQLPGTLPAIEQLREQTCKRKEPVPPSETDEAVGRVCLQVILARRAPLLSSISLSYETTQRAISNPLGQCLSVANVVGNLQSRCFQANLSKELYAPLRGAIVRKLGDKPTKHVFDISDDVERGARDE</sequence>
<name>A0A159ZZH8_PSEFL</name>
<dbReference type="AlphaFoldDB" id="A0A159ZZH8"/>
<protein>
    <submittedName>
        <fullName evidence="1">Uncharacterized protein</fullName>
    </submittedName>
</protein>
<proteinExistence type="predicted"/>
<accession>A0A159ZZH8</accession>
<evidence type="ECO:0000313" key="1">
    <source>
        <dbReference type="EMBL" id="AMZ72840.1"/>
    </source>
</evidence>
<dbReference type="Proteomes" id="UP000076083">
    <property type="component" value="Chromosome"/>
</dbReference>